<dbReference type="PANTHER" id="PTHR32039">
    <property type="entry name" value="MAGNESIUM-CHELATASE SUBUNIT CHLI"/>
    <property type="match status" value="1"/>
</dbReference>
<protein>
    <submittedName>
        <fullName evidence="5">Mg chelatase-related protein</fullName>
    </submittedName>
</protein>
<dbReference type="InterPro" id="IPR025158">
    <property type="entry name" value="Mg_chelat-rel_C"/>
</dbReference>
<keyword evidence="2" id="KW-0547">Nucleotide-binding</keyword>
<dbReference type="PANTHER" id="PTHR32039:SF7">
    <property type="entry name" value="COMPETENCE PROTEIN COMM"/>
    <property type="match status" value="1"/>
</dbReference>
<dbReference type="GO" id="GO:0003677">
    <property type="term" value="F:DNA binding"/>
    <property type="evidence" value="ECO:0007669"/>
    <property type="project" value="InterPro"/>
</dbReference>
<dbReference type="Pfam" id="PF13335">
    <property type="entry name" value="Mg_chelatase_C"/>
    <property type="match status" value="1"/>
</dbReference>
<dbReference type="CDD" id="cd00009">
    <property type="entry name" value="AAA"/>
    <property type="match status" value="1"/>
</dbReference>
<gene>
    <name evidence="5" type="ordered locus">Tcr_0202</name>
</gene>
<proteinExistence type="inferred from homology"/>
<dbReference type="STRING" id="317025.Tcr_0202"/>
<dbReference type="InterPro" id="IPR000523">
    <property type="entry name" value="Mg_chelatse_chII-like_cat_dom"/>
</dbReference>
<dbReference type="InterPro" id="IPR003593">
    <property type="entry name" value="AAA+_ATPase"/>
</dbReference>
<dbReference type="NCBIfam" id="TIGR00368">
    <property type="entry name" value="YifB family Mg chelatase-like AAA ATPase"/>
    <property type="match status" value="1"/>
</dbReference>
<evidence type="ECO:0000256" key="2">
    <source>
        <dbReference type="ARBA" id="ARBA00022741"/>
    </source>
</evidence>
<dbReference type="InterPro" id="IPR001208">
    <property type="entry name" value="MCM_dom"/>
</dbReference>
<dbReference type="eggNOG" id="COG0606">
    <property type="taxonomic scope" value="Bacteria"/>
</dbReference>
<dbReference type="InterPro" id="IPR020568">
    <property type="entry name" value="Ribosomal_Su5_D2-typ_SF"/>
</dbReference>
<dbReference type="Pfam" id="PF13541">
    <property type="entry name" value="ChlI"/>
    <property type="match status" value="1"/>
</dbReference>
<dbReference type="EMBL" id="CP000109">
    <property type="protein sequence ID" value="ABB40798.1"/>
    <property type="molecule type" value="Genomic_DNA"/>
</dbReference>
<dbReference type="OrthoDB" id="9813147at2"/>
<dbReference type="AlphaFoldDB" id="Q31J75"/>
<organism evidence="5">
    <name type="scientific">Hydrogenovibrio crunogenus (strain DSM 25203 / XCL-2)</name>
    <name type="common">Thiomicrospira crunogena</name>
    <dbReference type="NCBI Taxonomy" id="317025"/>
    <lineage>
        <taxon>Bacteria</taxon>
        <taxon>Pseudomonadati</taxon>
        <taxon>Pseudomonadota</taxon>
        <taxon>Gammaproteobacteria</taxon>
        <taxon>Thiotrichales</taxon>
        <taxon>Piscirickettsiaceae</taxon>
        <taxon>Hydrogenovibrio</taxon>
    </lineage>
</organism>
<dbReference type="InterPro" id="IPR027417">
    <property type="entry name" value="P-loop_NTPase"/>
</dbReference>
<evidence type="ECO:0000256" key="1">
    <source>
        <dbReference type="ARBA" id="ARBA00006354"/>
    </source>
</evidence>
<dbReference type="Gene3D" id="3.40.50.300">
    <property type="entry name" value="P-loop containing nucleotide triphosphate hydrolases"/>
    <property type="match status" value="1"/>
</dbReference>
<dbReference type="PRINTS" id="PR01657">
    <property type="entry name" value="MCMFAMILY"/>
</dbReference>
<evidence type="ECO:0000259" key="4">
    <source>
        <dbReference type="SMART" id="SM00382"/>
    </source>
</evidence>
<dbReference type="Gene3D" id="3.30.230.10">
    <property type="match status" value="1"/>
</dbReference>
<dbReference type="GO" id="GO:0005524">
    <property type="term" value="F:ATP binding"/>
    <property type="evidence" value="ECO:0007669"/>
    <property type="project" value="UniProtKB-KW"/>
</dbReference>
<dbReference type="HOGENOM" id="CLU_026145_1_1_6"/>
<feature type="domain" description="AAA+ ATPase" evidence="4">
    <location>
        <begin position="216"/>
        <end position="401"/>
    </location>
</feature>
<dbReference type="InterPro" id="IPR014721">
    <property type="entry name" value="Ribsml_uS5_D2-typ_fold_subgr"/>
</dbReference>
<dbReference type="InterPro" id="IPR045006">
    <property type="entry name" value="CHLI-like"/>
</dbReference>
<reference evidence="5" key="1">
    <citation type="submission" date="2006-07" db="EMBL/GenBank/DDBJ databases">
        <title>Complete sequence of Thiomicrospira crunogena XCL-2.</title>
        <authorList>
            <consortium name="US DOE Joint Genome Institute"/>
            <person name="Copeland A."/>
            <person name="Lucas S."/>
            <person name="Lapidus A."/>
            <person name="Barry K."/>
            <person name="Detter J.C."/>
            <person name="Glavina del Rio T."/>
            <person name="Hammon N."/>
            <person name="Israni S."/>
            <person name="Dalin E."/>
            <person name="Tice H."/>
            <person name="Pitluck S."/>
            <person name="Chain P."/>
            <person name="Malfatti S."/>
            <person name="Shin M."/>
            <person name="Vergez L."/>
            <person name="Schmutz J."/>
            <person name="Larimer F."/>
            <person name="Land M."/>
            <person name="Hauser L."/>
            <person name="Kyrpides N."/>
            <person name="Lykidis A."/>
            <person name="Scott K.M."/>
            <person name="Sievert S."/>
            <person name="Kerfeld C."/>
            <person name="Freyermuth S."/>
            <person name="Dobrinski K."/>
            <person name="Boller A."/>
            <person name="Fitzpatrick K."/>
            <person name="Thoma P."/>
            <person name="Moore J."/>
            <person name="Richardson P."/>
        </authorList>
    </citation>
    <scope>NUCLEOTIDE SEQUENCE</scope>
    <source>
        <strain evidence="5">XCL-2</strain>
    </source>
</reference>
<comment type="similarity">
    <text evidence="1">Belongs to the Mg-chelatase subunits D/I family. ComM subfamily.</text>
</comment>
<evidence type="ECO:0000256" key="3">
    <source>
        <dbReference type="ARBA" id="ARBA00022840"/>
    </source>
</evidence>
<accession>Q31J75</accession>
<sequence length="511" mass="55480">MATSPGQYSTIFSRTVSGVQAPEVQVEVHSTNGLPSLSIVGLPEASVKESRDRVRSALLSSGFSLPPKRITINLAPADIPKQGGRYDLPIALGILKATGQLNAVRPLEEYEFLGELALNGDIRPVPGVLPALIQAEKAGRTLIVPESNLEEASFVEGAEVYGATTLLDVCQFLMTSDTTLSKPTMLDTSVASYGEDLSDIRGQLQAKRVLEVCASGGHSLLMVGPPGSGKSMLASRLVTLLPALDLNQAIDVASIHSVAGKMISTEQFFQRKLVQPHHTATAAAMVGGGSGAFPKPGAISLAHHSILFLDEFPEFNRSVLEALREPLETRKVEIARVNQKVTYPASVQLVCAMNPTPSGYFQDDPLGRCQDTPEQVLRYRRKISGPLLDRIDCHLEVPPVNFDALSGERETGAETSAEVRERVVACQRLQKARQGCLNTELSPKQLEQYVRLQPDSKKLLEQAVNRMGMSARGYHRILRVARTLADMQQQETVLMAHIAESISYRSLDKSL</sequence>
<name>Q31J75_HYDCU</name>
<dbReference type="InterPro" id="IPR004482">
    <property type="entry name" value="Mg_chelat-rel"/>
</dbReference>
<dbReference type="SUPFAM" id="SSF52540">
    <property type="entry name" value="P-loop containing nucleoside triphosphate hydrolases"/>
    <property type="match status" value="1"/>
</dbReference>
<evidence type="ECO:0000313" key="5">
    <source>
        <dbReference type="EMBL" id="ABB40798.1"/>
    </source>
</evidence>
<dbReference type="KEGG" id="tcx:Tcr_0202"/>
<keyword evidence="3" id="KW-0067">ATP-binding</keyword>
<dbReference type="SMART" id="SM00382">
    <property type="entry name" value="AAA"/>
    <property type="match status" value="1"/>
</dbReference>
<dbReference type="SUPFAM" id="SSF54211">
    <property type="entry name" value="Ribosomal protein S5 domain 2-like"/>
    <property type="match status" value="1"/>
</dbReference>
<dbReference type="Pfam" id="PF01078">
    <property type="entry name" value="Mg_chelatase"/>
    <property type="match status" value="1"/>
</dbReference>